<dbReference type="InterPro" id="IPR017867">
    <property type="entry name" value="Tyr_phospatase_low_mol_wt"/>
</dbReference>
<evidence type="ECO:0000256" key="1">
    <source>
        <dbReference type="ARBA" id="ARBA00011063"/>
    </source>
</evidence>
<dbReference type="InterPro" id="IPR023485">
    <property type="entry name" value="Ptyr_pPase"/>
</dbReference>
<dbReference type="STRING" id="1032480.MLP_02980"/>
<dbReference type="CDD" id="cd16343">
    <property type="entry name" value="LMWPTP"/>
    <property type="match status" value="1"/>
</dbReference>
<dbReference type="EC" id="3.1.3.48" evidence="2"/>
<dbReference type="InterPro" id="IPR036196">
    <property type="entry name" value="Ptyr_pPase_sf"/>
</dbReference>
<dbReference type="PANTHER" id="PTHR11717">
    <property type="entry name" value="LOW MOLECULAR WEIGHT PROTEIN TYROSINE PHOSPHATASE"/>
    <property type="match status" value="1"/>
</dbReference>
<name>F5XIY6_MICPN</name>
<dbReference type="InterPro" id="IPR050438">
    <property type="entry name" value="LMW_PTPase"/>
</dbReference>
<feature type="domain" description="Phosphotyrosine protein phosphatase I" evidence="6">
    <location>
        <begin position="21"/>
        <end position="168"/>
    </location>
</feature>
<evidence type="ECO:0000256" key="4">
    <source>
        <dbReference type="ARBA" id="ARBA00022912"/>
    </source>
</evidence>
<dbReference type="Proteomes" id="UP000007947">
    <property type="component" value="Chromosome"/>
</dbReference>
<dbReference type="KEGG" id="mph:MLP_02980"/>
<evidence type="ECO:0000256" key="3">
    <source>
        <dbReference type="ARBA" id="ARBA00022801"/>
    </source>
</evidence>
<dbReference type="eggNOG" id="COG0394">
    <property type="taxonomic scope" value="Bacteria"/>
</dbReference>
<dbReference type="SUPFAM" id="SSF52788">
    <property type="entry name" value="Phosphotyrosine protein phosphatases I"/>
    <property type="match status" value="1"/>
</dbReference>
<dbReference type="Gene3D" id="3.40.50.2300">
    <property type="match status" value="1"/>
</dbReference>
<dbReference type="GO" id="GO:0004725">
    <property type="term" value="F:protein tyrosine phosphatase activity"/>
    <property type="evidence" value="ECO:0007669"/>
    <property type="project" value="UniProtKB-EC"/>
</dbReference>
<keyword evidence="3 7" id="KW-0378">Hydrolase</keyword>
<dbReference type="Pfam" id="PF01451">
    <property type="entry name" value="LMWPc"/>
    <property type="match status" value="1"/>
</dbReference>
<keyword evidence="8" id="KW-1185">Reference proteome</keyword>
<evidence type="ECO:0000313" key="7">
    <source>
        <dbReference type="EMBL" id="BAK33312.1"/>
    </source>
</evidence>
<dbReference type="RefSeq" id="WP_013861201.1">
    <property type="nucleotide sequence ID" value="NC_015635.1"/>
</dbReference>
<dbReference type="EMBL" id="AP012204">
    <property type="protein sequence ID" value="BAK33312.1"/>
    <property type="molecule type" value="Genomic_DNA"/>
</dbReference>
<proteinExistence type="inferred from homology"/>
<dbReference type="HOGENOM" id="CLU_071415_2_1_11"/>
<sequence>MRGTDARKSGGRASGSATDLRSIVFVCWGNICRSPMAERVAEKLAADREMEDLVFTSAATSREEIGAPIDDRAVAVLRRHGYRTGGHAAHQVTRSEIEDAELVLAMEDIHLRKMLAIAPGADNLRLLTDFDPDAAPGSGIDDPWYGPGSGFERTLASIEGAIPGLLAHLDHHA</sequence>
<evidence type="ECO:0000313" key="8">
    <source>
        <dbReference type="Proteomes" id="UP000007947"/>
    </source>
</evidence>
<protein>
    <recommendedName>
        <fullName evidence="2">protein-tyrosine-phosphatase</fullName>
        <ecNumber evidence="2">3.1.3.48</ecNumber>
    </recommendedName>
</protein>
<dbReference type="SMART" id="SM00226">
    <property type="entry name" value="LMWPc"/>
    <property type="match status" value="1"/>
</dbReference>
<keyword evidence="4" id="KW-0904">Protein phosphatase</keyword>
<dbReference type="PANTHER" id="PTHR11717:SF7">
    <property type="entry name" value="LOW MOLECULAR WEIGHT PHOSPHOTYROSINE PROTEIN PHOSPHATASE"/>
    <property type="match status" value="1"/>
</dbReference>
<dbReference type="PRINTS" id="PR00719">
    <property type="entry name" value="LMWPTPASE"/>
</dbReference>
<reference evidence="7 8" key="1">
    <citation type="submission" date="2011-05" db="EMBL/GenBank/DDBJ databases">
        <title>Whole genome sequence of Microlunatus phosphovorus NM-1.</title>
        <authorList>
            <person name="Hosoyama A."/>
            <person name="Sasaki K."/>
            <person name="Harada T."/>
            <person name="Igarashi R."/>
            <person name="Kawakoshi A."/>
            <person name="Sasagawa M."/>
            <person name="Fukada J."/>
            <person name="Nakamura S."/>
            <person name="Katano Y."/>
            <person name="Hanada S."/>
            <person name="Kamagata Y."/>
            <person name="Nakamura N."/>
            <person name="Yamazaki S."/>
            <person name="Fujita N."/>
        </authorList>
    </citation>
    <scope>NUCLEOTIDE SEQUENCE [LARGE SCALE GENOMIC DNA]</scope>
    <source>
        <strain evidence="8">ATCC 700054 / DSM 10555 / JCM 9379 / NBRC 101784 / NCIMB 13414 / VKM Ac-1990 / NM-1</strain>
    </source>
</reference>
<gene>
    <name evidence="7" type="primary">ptpA</name>
    <name evidence="7" type="ordered locus">MLP_02980</name>
</gene>
<evidence type="ECO:0000259" key="6">
    <source>
        <dbReference type="SMART" id="SM00226"/>
    </source>
</evidence>
<dbReference type="AlphaFoldDB" id="F5XIY6"/>
<organism evidence="7 8">
    <name type="scientific">Microlunatus phosphovorus (strain ATCC 700054 / DSM 10555 / JCM 9379 / NBRC 101784 / NCIMB 13414 / VKM Ac-1990 / NM-1)</name>
    <dbReference type="NCBI Taxonomy" id="1032480"/>
    <lineage>
        <taxon>Bacteria</taxon>
        <taxon>Bacillati</taxon>
        <taxon>Actinomycetota</taxon>
        <taxon>Actinomycetes</taxon>
        <taxon>Propionibacteriales</taxon>
        <taxon>Propionibacteriaceae</taxon>
        <taxon>Microlunatus</taxon>
    </lineage>
</organism>
<feature type="active site" evidence="5">
    <location>
        <position position="33"/>
    </location>
</feature>
<evidence type="ECO:0000256" key="5">
    <source>
        <dbReference type="PIRSR" id="PIRSR617867-1"/>
    </source>
</evidence>
<dbReference type="OrthoDB" id="9784339at2"/>
<feature type="active site" description="Nucleophile" evidence="5">
    <location>
        <position position="27"/>
    </location>
</feature>
<feature type="active site" description="Proton donor" evidence="5">
    <location>
        <position position="142"/>
    </location>
</feature>
<evidence type="ECO:0000256" key="2">
    <source>
        <dbReference type="ARBA" id="ARBA00013064"/>
    </source>
</evidence>
<comment type="similarity">
    <text evidence="1">Belongs to the low molecular weight phosphotyrosine protein phosphatase family.</text>
</comment>
<accession>F5XIY6</accession>